<feature type="compositionally biased region" description="Basic residues" evidence="1">
    <location>
        <begin position="19"/>
        <end position="39"/>
    </location>
</feature>
<accession>A0A7E6D9H9</accession>
<protein>
    <submittedName>
        <fullName evidence="3 4">Uncharacterized protein LOC118499207</fullName>
    </submittedName>
</protein>
<proteinExistence type="predicted"/>
<dbReference type="RefSeq" id="XP_035875640.1">
    <property type="nucleotide sequence ID" value="XM_036019747.1"/>
</dbReference>
<dbReference type="OrthoDB" id="9809754at2759"/>
<reference evidence="3 4" key="1">
    <citation type="submission" date="2025-04" db="UniProtKB">
        <authorList>
            <consortium name="RefSeq"/>
        </authorList>
    </citation>
    <scope>IDENTIFICATION</scope>
    <source>
        <tissue evidence="3 4">Muscle</tissue>
    </source>
</reference>
<feature type="region of interest" description="Disordered" evidence="1">
    <location>
        <begin position="1"/>
        <end position="77"/>
    </location>
</feature>
<dbReference type="RefSeq" id="XP_035875641.1">
    <property type="nucleotide sequence ID" value="XM_036019748.1"/>
</dbReference>
<keyword evidence="2" id="KW-1185">Reference proteome</keyword>
<feature type="region of interest" description="Disordered" evidence="1">
    <location>
        <begin position="89"/>
        <end position="111"/>
    </location>
</feature>
<dbReference type="AlphaFoldDB" id="A0A7E6D9H9"/>
<sequence length="265" mass="28177">MARPPAISMHRARGASVPSRHRRIRRPGRARRSAARRPGPRCPRARPPARQPCGAHCASGPRRQVAPIPPESCSAPDGQALQVRAHGVRPPGDARELGESRGACWPGPPRQGVGAPGPARFRFRPGQRSLAALVADAETGSGGPLFGEVWRFNIGKTEPGEEEQCSPRRGAGLGERGLAVRFARAVREPTCPAKSFGRRHRLAFCRLGACGREAFGAQDSDRGPRACARAVGTVAQRGLCPGAFSRKGTAADLRATGHRRVQGDS</sequence>
<dbReference type="Proteomes" id="UP000504628">
    <property type="component" value="Chromosome 2"/>
</dbReference>
<evidence type="ECO:0000313" key="2">
    <source>
        <dbReference type="Proteomes" id="UP000504628"/>
    </source>
</evidence>
<evidence type="ECO:0000313" key="3">
    <source>
        <dbReference type="RefSeq" id="XP_035875640.1"/>
    </source>
</evidence>
<organism evidence="2 4">
    <name type="scientific">Phyllostomus discolor</name>
    <name type="common">pale spear-nosed bat</name>
    <dbReference type="NCBI Taxonomy" id="89673"/>
    <lineage>
        <taxon>Eukaryota</taxon>
        <taxon>Metazoa</taxon>
        <taxon>Chordata</taxon>
        <taxon>Craniata</taxon>
        <taxon>Vertebrata</taxon>
        <taxon>Euteleostomi</taxon>
        <taxon>Mammalia</taxon>
        <taxon>Eutheria</taxon>
        <taxon>Laurasiatheria</taxon>
        <taxon>Chiroptera</taxon>
        <taxon>Yangochiroptera</taxon>
        <taxon>Phyllostomidae</taxon>
        <taxon>Phyllostominae</taxon>
        <taxon>Phyllostomus</taxon>
    </lineage>
</organism>
<evidence type="ECO:0000313" key="4">
    <source>
        <dbReference type="RefSeq" id="XP_035875641.1"/>
    </source>
</evidence>
<evidence type="ECO:0000256" key="1">
    <source>
        <dbReference type="SAM" id="MobiDB-lite"/>
    </source>
</evidence>
<dbReference type="GeneID" id="118499207"/>
<gene>
    <name evidence="3 4" type="primary">LOC118499207</name>
</gene>
<dbReference type="KEGG" id="pdic:118499207"/>
<name>A0A7E6D9H9_9CHIR</name>